<protein>
    <recommendedName>
        <fullName evidence="2">Dockerin domain-containing protein</fullName>
    </recommendedName>
</protein>
<evidence type="ECO:0000313" key="3">
    <source>
        <dbReference type="EMBL" id="SFW20565.1"/>
    </source>
</evidence>
<dbReference type="Pfam" id="PF14262">
    <property type="entry name" value="Cthe_2159"/>
    <property type="match status" value="1"/>
</dbReference>
<dbReference type="Gene3D" id="1.10.1330.10">
    <property type="entry name" value="Dockerin domain"/>
    <property type="match status" value="1"/>
</dbReference>
<feature type="signal peptide" evidence="1">
    <location>
        <begin position="1"/>
        <end position="29"/>
    </location>
</feature>
<evidence type="ECO:0000256" key="1">
    <source>
        <dbReference type="SAM" id="SignalP"/>
    </source>
</evidence>
<dbReference type="EMBL" id="FPIP01000002">
    <property type="protein sequence ID" value="SFW20565.1"/>
    <property type="molecule type" value="Genomic_DNA"/>
</dbReference>
<dbReference type="PROSITE" id="PS51766">
    <property type="entry name" value="DOCKERIN"/>
    <property type="match status" value="1"/>
</dbReference>
<dbReference type="InterPro" id="IPR016134">
    <property type="entry name" value="Dockerin_dom"/>
</dbReference>
<dbReference type="RefSeq" id="WP_072299414.1">
    <property type="nucleotide sequence ID" value="NZ_FPIP01000002.1"/>
</dbReference>
<accession>A0A1K1MBT2</accession>
<dbReference type="GO" id="GO:0000272">
    <property type="term" value="P:polysaccharide catabolic process"/>
    <property type="evidence" value="ECO:0007669"/>
    <property type="project" value="InterPro"/>
</dbReference>
<dbReference type="CDD" id="cd14256">
    <property type="entry name" value="Dockerin_I"/>
    <property type="match status" value="1"/>
</dbReference>
<dbReference type="InterPro" id="IPR036439">
    <property type="entry name" value="Dockerin_dom_sf"/>
</dbReference>
<dbReference type="InterPro" id="IPR025584">
    <property type="entry name" value="Cthe_2159"/>
</dbReference>
<dbReference type="PROSITE" id="PS00018">
    <property type="entry name" value="EF_HAND_1"/>
    <property type="match status" value="1"/>
</dbReference>
<organism evidence="3 4">
    <name type="scientific">Ruminococcus flavefaciens</name>
    <dbReference type="NCBI Taxonomy" id="1265"/>
    <lineage>
        <taxon>Bacteria</taxon>
        <taxon>Bacillati</taxon>
        <taxon>Bacillota</taxon>
        <taxon>Clostridia</taxon>
        <taxon>Eubacteriales</taxon>
        <taxon>Oscillospiraceae</taxon>
        <taxon>Ruminococcus</taxon>
    </lineage>
</organism>
<feature type="domain" description="Dockerin" evidence="2">
    <location>
        <begin position="37"/>
        <end position="115"/>
    </location>
</feature>
<gene>
    <name evidence="3" type="ORF">SAMN02910280_1039</name>
</gene>
<dbReference type="InterPro" id="IPR018247">
    <property type="entry name" value="EF_Hand_1_Ca_BS"/>
</dbReference>
<sequence>MRKNGLKKLLAGLSAACLAAAAMPALGYAAEAADTSAKAVVGDSNCDGSVDMSDVVLIMQAMANPNKFGLGGTDEHAITEQGWKNADCNGKADGVSTDDALAIQLYLLGKGELSSGKTDEQPPVVEATKIHLKNTTITVEGENATVEGTKVTITHSGEFYIDGTLDDGQINVNIPDEKTDTETVKIFLNGVNITGKSAPAILVTNAENTSINIVDGTENTITDGETAYAGDFAKAALIEAKDDITIKGTEQKDGILNITANVQDAISCNNDIKINGGKINITTKNSENKTDALKAKKSVTIKKGWLNIDATGDGIKSTKDAVVFEGGSTVIKAGNDAVQAATTIDINGDGCGVNACGDRGLTAETGINITNGSVIATSTDNQVDEKLIKAETQPVILLNCIADPTNEKDGTWKKANNLEWTVMAEDMNTDKGGTDFQKKYKYVLISTHSITAGTTNFTNTNVNKLITHTNSEESLFAVSNGINVFNNVNPAGAADNVNVPPSETNT</sequence>
<dbReference type="Proteomes" id="UP000183461">
    <property type="component" value="Unassembled WGS sequence"/>
</dbReference>
<reference evidence="3 4" key="1">
    <citation type="submission" date="2016-11" db="EMBL/GenBank/DDBJ databases">
        <authorList>
            <person name="Jaros S."/>
            <person name="Januszkiewicz K."/>
            <person name="Wedrychowicz H."/>
        </authorList>
    </citation>
    <scope>NUCLEOTIDE SEQUENCE [LARGE SCALE GENOMIC DNA]</scope>
    <source>
        <strain evidence="3 4">YL228</strain>
    </source>
</reference>
<proteinExistence type="predicted"/>
<evidence type="ECO:0000313" key="4">
    <source>
        <dbReference type="Proteomes" id="UP000183461"/>
    </source>
</evidence>
<name>A0A1K1MBT2_RUMFL</name>
<dbReference type="SUPFAM" id="SSF63446">
    <property type="entry name" value="Type I dockerin domain"/>
    <property type="match status" value="1"/>
</dbReference>
<dbReference type="AlphaFoldDB" id="A0A1K1MBT2"/>
<keyword evidence="1" id="KW-0732">Signal</keyword>
<evidence type="ECO:0000259" key="2">
    <source>
        <dbReference type="PROSITE" id="PS51766"/>
    </source>
</evidence>
<feature type="chain" id="PRO_5039618282" description="Dockerin domain-containing protein" evidence="1">
    <location>
        <begin position="30"/>
        <end position="506"/>
    </location>
</feature>